<dbReference type="NCBIfam" id="TIGR02540">
    <property type="entry name" value="gpx7"/>
    <property type="match status" value="1"/>
</dbReference>
<dbReference type="InterPro" id="IPR036249">
    <property type="entry name" value="Thioredoxin-like_sf"/>
</dbReference>
<dbReference type="GO" id="GO:0004602">
    <property type="term" value="F:glutathione peroxidase activity"/>
    <property type="evidence" value="ECO:0007669"/>
    <property type="project" value="UniProtKB-EC"/>
</dbReference>
<protein>
    <recommendedName>
        <fullName evidence="3 7">Glutathione peroxidase</fullName>
    </recommendedName>
</protein>
<dbReference type="SUPFAM" id="SSF52833">
    <property type="entry name" value="Thioredoxin-like"/>
    <property type="match status" value="1"/>
</dbReference>
<dbReference type="PROSITE" id="PS00763">
    <property type="entry name" value="GLUTATHIONE_PEROXID_2"/>
    <property type="match status" value="1"/>
</dbReference>
<dbReference type="GO" id="GO:0006979">
    <property type="term" value="P:response to oxidative stress"/>
    <property type="evidence" value="ECO:0007669"/>
    <property type="project" value="InterPro"/>
</dbReference>
<keyword evidence="5 7" id="KW-0560">Oxidoreductase</keyword>
<evidence type="ECO:0000256" key="5">
    <source>
        <dbReference type="ARBA" id="ARBA00023002"/>
    </source>
</evidence>
<evidence type="ECO:0000256" key="2">
    <source>
        <dbReference type="ARBA" id="ARBA00006926"/>
    </source>
</evidence>
<dbReference type="GO" id="GO:0005783">
    <property type="term" value="C:endoplasmic reticulum"/>
    <property type="evidence" value="ECO:0007669"/>
    <property type="project" value="UniProtKB-ARBA"/>
</dbReference>
<dbReference type="GO" id="GO:0004601">
    <property type="term" value="F:peroxidase activity"/>
    <property type="evidence" value="ECO:0000318"/>
    <property type="project" value="GO_Central"/>
</dbReference>
<keyword evidence="4 7" id="KW-0575">Peroxidase</keyword>
<proteinExistence type="inferred from homology"/>
<dbReference type="InterPro" id="IPR013376">
    <property type="entry name" value="Glut_perox_Gpx7"/>
</dbReference>
<dbReference type="Pfam" id="PF00255">
    <property type="entry name" value="GSHPx"/>
    <property type="match status" value="1"/>
</dbReference>
<dbReference type="InterPro" id="IPR000889">
    <property type="entry name" value="Glutathione_peroxidase"/>
</dbReference>
<evidence type="ECO:0000256" key="1">
    <source>
        <dbReference type="ARBA" id="ARBA00000217"/>
    </source>
</evidence>
<dbReference type="InterPro" id="IPR029759">
    <property type="entry name" value="GPX_AS"/>
</dbReference>
<keyword evidence="9" id="KW-1185">Reference proteome</keyword>
<dbReference type="GO" id="GO:0033554">
    <property type="term" value="P:cellular response to stress"/>
    <property type="evidence" value="ECO:0007669"/>
    <property type="project" value="UniProtKB-ARBA"/>
</dbReference>
<evidence type="ECO:0000313" key="9">
    <source>
        <dbReference type="Proteomes" id="UP000001554"/>
    </source>
</evidence>
<dbReference type="PROSITE" id="PS00460">
    <property type="entry name" value="GLUTATHIONE_PEROXID_1"/>
    <property type="match status" value="1"/>
</dbReference>
<evidence type="ECO:0000256" key="3">
    <source>
        <dbReference type="ARBA" id="ARBA00012310"/>
    </source>
</evidence>
<dbReference type="PIRSF" id="PIRSF000303">
    <property type="entry name" value="Glutathion_perox"/>
    <property type="match status" value="1"/>
</dbReference>
<dbReference type="Proteomes" id="UP000001554">
    <property type="component" value="Chromosome 19"/>
</dbReference>
<name>A0A9J7KKD0_BRAFL</name>
<gene>
    <name evidence="10" type="primary">LOC118406955</name>
</gene>
<dbReference type="PRINTS" id="PR01011">
    <property type="entry name" value="GLUTPROXDASE"/>
</dbReference>
<dbReference type="KEGG" id="bfo:118406955"/>
<feature type="chain" id="PRO_5039907417" description="Glutathione peroxidase" evidence="8">
    <location>
        <begin position="40"/>
        <end position="209"/>
    </location>
</feature>
<reference evidence="10" key="2">
    <citation type="submission" date="2025-08" db="UniProtKB">
        <authorList>
            <consortium name="RefSeq"/>
        </authorList>
    </citation>
    <scope>IDENTIFICATION</scope>
    <source>
        <strain evidence="10">S238N-H82</strain>
        <tissue evidence="10">Testes</tissue>
    </source>
</reference>
<dbReference type="RefSeq" id="XP_035663247.1">
    <property type="nucleotide sequence ID" value="XM_035807354.1"/>
</dbReference>
<dbReference type="GO" id="GO:0070013">
    <property type="term" value="C:intracellular organelle lumen"/>
    <property type="evidence" value="ECO:0007669"/>
    <property type="project" value="UniProtKB-ARBA"/>
</dbReference>
<dbReference type="OrthoDB" id="446890at2759"/>
<dbReference type="PROSITE" id="PS51355">
    <property type="entry name" value="GLUTATHIONE_PEROXID_3"/>
    <property type="match status" value="1"/>
</dbReference>
<accession>A0A9J7KKD0</accession>
<evidence type="ECO:0000256" key="4">
    <source>
        <dbReference type="ARBA" id="ARBA00022559"/>
    </source>
</evidence>
<dbReference type="OMA" id="QCGLTKQ"/>
<feature type="active site" evidence="6">
    <location>
        <position position="75"/>
    </location>
</feature>
<dbReference type="GeneID" id="118406955"/>
<dbReference type="CDD" id="cd00340">
    <property type="entry name" value="GSH_Peroxidase"/>
    <property type="match status" value="1"/>
</dbReference>
<dbReference type="FunFam" id="3.40.30.10:FF:000049">
    <property type="entry name" value="Glutathione peroxidase"/>
    <property type="match status" value="1"/>
</dbReference>
<feature type="signal peptide" evidence="8">
    <location>
        <begin position="1"/>
        <end position="39"/>
    </location>
</feature>
<organism evidence="9 10">
    <name type="scientific">Branchiostoma floridae</name>
    <name type="common">Florida lancelet</name>
    <name type="synonym">Amphioxus</name>
    <dbReference type="NCBI Taxonomy" id="7739"/>
    <lineage>
        <taxon>Eukaryota</taxon>
        <taxon>Metazoa</taxon>
        <taxon>Chordata</taxon>
        <taxon>Cephalochordata</taxon>
        <taxon>Leptocardii</taxon>
        <taxon>Amphioxiformes</taxon>
        <taxon>Branchiostomatidae</taxon>
        <taxon>Branchiostoma</taxon>
    </lineage>
</organism>
<dbReference type="Gene3D" id="3.40.30.10">
    <property type="entry name" value="Glutaredoxin"/>
    <property type="match status" value="1"/>
</dbReference>
<evidence type="ECO:0000313" key="10">
    <source>
        <dbReference type="RefSeq" id="XP_035663247.1"/>
    </source>
</evidence>
<dbReference type="PANTHER" id="PTHR11592:SF78">
    <property type="entry name" value="GLUTATHIONE PEROXIDASE"/>
    <property type="match status" value="1"/>
</dbReference>
<comment type="similarity">
    <text evidence="2 7">Belongs to the glutathione peroxidase family.</text>
</comment>
<reference evidence="9" key="1">
    <citation type="journal article" date="2020" name="Nat. Ecol. Evol.">
        <title>Deeply conserved synteny resolves early events in vertebrate evolution.</title>
        <authorList>
            <person name="Simakov O."/>
            <person name="Marletaz F."/>
            <person name="Yue J.X."/>
            <person name="O'Connell B."/>
            <person name="Jenkins J."/>
            <person name="Brandt A."/>
            <person name="Calef R."/>
            <person name="Tung C.H."/>
            <person name="Huang T.K."/>
            <person name="Schmutz J."/>
            <person name="Satoh N."/>
            <person name="Yu J.K."/>
            <person name="Putnam N.H."/>
            <person name="Green R.E."/>
            <person name="Rokhsar D.S."/>
        </authorList>
    </citation>
    <scope>NUCLEOTIDE SEQUENCE [LARGE SCALE GENOMIC DNA]</scope>
    <source>
        <strain evidence="9">S238N-H82</strain>
    </source>
</reference>
<sequence>MRRSHVSPRMHRDTTGRMAAGQANFLLALLLSLASSAISQDDFYSFTAKDIKGKTVLLDKYRGKVSLVVNVASECGYTDGHYRELVRLQDHLAPTKHFNVLAFPCNQFGGQEPMGNSAIAQFAKSMYKANFPMFSKIDVVGREAHPAYKYLAESTQAPPTWNFWKYLVDPNGKVITAWPPHNAVVDIWSKVESAVNRARWDKGQRSTEL</sequence>
<dbReference type="PANTHER" id="PTHR11592">
    <property type="entry name" value="GLUTATHIONE PEROXIDASE"/>
    <property type="match status" value="1"/>
</dbReference>
<dbReference type="AlphaFoldDB" id="A0A9J7KKD0"/>
<evidence type="ECO:0000256" key="7">
    <source>
        <dbReference type="RuleBase" id="RU000499"/>
    </source>
</evidence>
<keyword evidence="8" id="KW-0732">Signal</keyword>
<comment type="catalytic activity">
    <reaction evidence="1">
        <text>2 glutathione + H2O2 = glutathione disulfide + 2 H2O</text>
        <dbReference type="Rhea" id="RHEA:16833"/>
        <dbReference type="ChEBI" id="CHEBI:15377"/>
        <dbReference type="ChEBI" id="CHEBI:16240"/>
        <dbReference type="ChEBI" id="CHEBI:57925"/>
        <dbReference type="ChEBI" id="CHEBI:58297"/>
        <dbReference type="EC" id="1.11.1.9"/>
    </reaction>
</comment>
<evidence type="ECO:0000256" key="6">
    <source>
        <dbReference type="PIRSR" id="PIRSR000303-1"/>
    </source>
</evidence>
<evidence type="ECO:0000256" key="8">
    <source>
        <dbReference type="SAM" id="SignalP"/>
    </source>
</evidence>
<dbReference type="InterPro" id="IPR029760">
    <property type="entry name" value="GPX_CS"/>
</dbReference>